<keyword evidence="2" id="KW-1185">Reference proteome</keyword>
<evidence type="ECO:0000313" key="1">
    <source>
        <dbReference type="EMBL" id="KTD86606.1"/>
    </source>
</evidence>
<comment type="caution">
    <text evidence="1">The sequence shown here is derived from an EMBL/GenBank/DDBJ whole genome shotgun (WGS) entry which is preliminary data.</text>
</comment>
<name>A0A0W1AZ52_9BACL</name>
<dbReference type="RefSeq" id="WP_060623494.1">
    <property type="nucleotide sequence ID" value="NZ_LCZJ02000019.1"/>
</dbReference>
<sequence length="107" mass="11915">MSAENLITAKGILMAFEGEWDSDVAIKASYPSITACFPGLSQSTYRGLLVELLAIMHRVLTIFDSQDTDDNSAAGINGRMTVDCYEVLTDVEWIEDMMHEYDRESIA</sequence>
<dbReference type="AlphaFoldDB" id="A0A0W1AZ52"/>
<proteinExistence type="predicted"/>
<dbReference type="OrthoDB" id="9963813at2"/>
<dbReference type="Proteomes" id="UP000054709">
    <property type="component" value="Unassembled WGS sequence"/>
</dbReference>
<dbReference type="EMBL" id="LCZJ02000019">
    <property type="protein sequence ID" value="KTD86606.1"/>
    <property type="molecule type" value="Genomic_DNA"/>
</dbReference>
<organism evidence="1 2">
    <name type="scientific">Paenibacillus etheri</name>
    <dbReference type="NCBI Taxonomy" id="1306852"/>
    <lineage>
        <taxon>Bacteria</taxon>
        <taxon>Bacillati</taxon>
        <taxon>Bacillota</taxon>
        <taxon>Bacilli</taxon>
        <taxon>Bacillales</taxon>
        <taxon>Paenibacillaceae</taxon>
        <taxon>Paenibacillus</taxon>
    </lineage>
</organism>
<gene>
    <name evidence="1" type="ORF">UQ64_14185</name>
</gene>
<reference evidence="1 2" key="1">
    <citation type="journal article" date="2015" name="Int. Biodeterior. Biodegradation">
        <title>Physiological and genetic screening methods for the isolation of methyl tert-butyl ether-degrading bacteria for bioremediation purposes.</title>
        <authorList>
            <person name="Guisado I.M."/>
            <person name="Purswani J."/>
            <person name="Gonzalez Lopez J."/>
            <person name="Pozo C."/>
        </authorList>
    </citation>
    <scope>NUCLEOTIDE SEQUENCE [LARGE SCALE GENOMIC DNA]</scope>
    <source>
        <strain evidence="1 2">SH7</strain>
    </source>
</reference>
<accession>A0A0W1AZ52</accession>
<protein>
    <submittedName>
        <fullName evidence="1">Uncharacterized protein</fullName>
    </submittedName>
</protein>
<evidence type="ECO:0000313" key="2">
    <source>
        <dbReference type="Proteomes" id="UP000054709"/>
    </source>
</evidence>